<reference evidence="3" key="1">
    <citation type="journal article" date="2019" name="Int. J. Syst. Evol. Microbiol.">
        <title>The Global Catalogue of Microorganisms (GCM) 10K type strain sequencing project: providing services to taxonomists for standard genome sequencing and annotation.</title>
        <authorList>
            <consortium name="The Broad Institute Genomics Platform"/>
            <consortium name="The Broad Institute Genome Sequencing Center for Infectious Disease"/>
            <person name="Wu L."/>
            <person name="Ma J."/>
        </authorList>
    </citation>
    <scope>NUCLEOTIDE SEQUENCE [LARGE SCALE GENOMIC DNA]</scope>
    <source>
        <strain evidence="3">NBRC 112416</strain>
    </source>
</reference>
<evidence type="ECO:0000313" key="2">
    <source>
        <dbReference type="EMBL" id="GLQ57480.1"/>
    </source>
</evidence>
<dbReference type="EMBL" id="BSNS01000024">
    <property type="protein sequence ID" value="GLQ57480.1"/>
    <property type="molecule type" value="Genomic_DNA"/>
</dbReference>
<comment type="caution">
    <text evidence="2">The sequence shown here is derived from an EMBL/GenBank/DDBJ whole genome shotgun (WGS) entry which is preliminary data.</text>
</comment>
<sequence>MNDKAGAVLGDLQHTTGDVQMSFKLFAPLAALLFMALAACGDAPPGDAGAPPADAPPADTAPPPAQ</sequence>
<evidence type="ECO:0008006" key="4">
    <source>
        <dbReference type="Google" id="ProtNLM"/>
    </source>
</evidence>
<proteinExistence type="predicted"/>
<feature type="compositionally biased region" description="Low complexity" evidence="1">
    <location>
        <begin position="43"/>
        <end position="52"/>
    </location>
</feature>
<evidence type="ECO:0000313" key="3">
    <source>
        <dbReference type="Proteomes" id="UP001156691"/>
    </source>
</evidence>
<accession>A0ABQ5WC03</accession>
<evidence type="ECO:0000256" key="1">
    <source>
        <dbReference type="SAM" id="MobiDB-lite"/>
    </source>
</evidence>
<feature type="compositionally biased region" description="Pro residues" evidence="1">
    <location>
        <begin position="53"/>
        <end position="66"/>
    </location>
</feature>
<gene>
    <name evidence="2" type="ORF">GCM10010862_47390</name>
</gene>
<name>A0ABQ5WC03_9HYPH</name>
<dbReference type="Proteomes" id="UP001156691">
    <property type="component" value="Unassembled WGS sequence"/>
</dbReference>
<protein>
    <recommendedName>
        <fullName evidence="4">Lipoprotein</fullName>
    </recommendedName>
</protein>
<feature type="region of interest" description="Disordered" evidence="1">
    <location>
        <begin position="43"/>
        <end position="66"/>
    </location>
</feature>
<organism evidence="2 3">
    <name type="scientific">Devosia nitrariae</name>
    <dbReference type="NCBI Taxonomy" id="2071872"/>
    <lineage>
        <taxon>Bacteria</taxon>
        <taxon>Pseudomonadati</taxon>
        <taxon>Pseudomonadota</taxon>
        <taxon>Alphaproteobacteria</taxon>
        <taxon>Hyphomicrobiales</taxon>
        <taxon>Devosiaceae</taxon>
        <taxon>Devosia</taxon>
    </lineage>
</organism>
<keyword evidence="3" id="KW-1185">Reference proteome</keyword>